<keyword evidence="2" id="KW-1133">Transmembrane helix</keyword>
<keyword evidence="3" id="KW-1185">Reference proteome</keyword>
<dbReference type="Proteomes" id="UP000515121">
    <property type="component" value="Unplaced"/>
</dbReference>
<feature type="compositionally biased region" description="Polar residues" evidence="1">
    <location>
        <begin position="103"/>
        <end position="114"/>
    </location>
</feature>
<dbReference type="PANTHER" id="PTHR34964">
    <property type="entry name" value="MEMBRANE LIPOPROTEIN-RELATED"/>
    <property type="match status" value="1"/>
</dbReference>
<reference evidence="4" key="1">
    <citation type="submission" date="2025-08" db="UniProtKB">
        <authorList>
            <consortium name="RefSeq"/>
        </authorList>
    </citation>
    <scope>IDENTIFICATION</scope>
    <source>
        <tissue evidence="4">Fruit stalk</tissue>
    </source>
</reference>
<keyword evidence="2" id="KW-0472">Membrane</keyword>
<feature type="transmembrane region" description="Helical" evidence="2">
    <location>
        <begin position="12"/>
        <end position="35"/>
    </location>
</feature>
<name>A0A6P5WU52_DURZI</name>
<feature type="region of interest" description="Disordered" evidence="1">
    <location>
        <begin position="136"/>
        <end position="188"/>
    </location>
</feature>
<evidence type="ECO:0000256" key="1">
    <source>
        <dbReference type="SAM" id="MobiDB-lite"/>
    </source>
</evidence>
<organism evidence="3 4">
    <name type="scientific">Durio zibethinus</name>
    <name type="common">Durian</name>
    <dbReference type="NCBI Taxonomy" id="66656"/>
    <lineage>
        <taxon>Eukaryota</taxon>
        <taxon>Viridiplantae</taxon>
        <taxon>Streptophyta</taxon>
        <taxon>Embryophyta</taxon>
        <taxon>Tracheophyta</taxon>
        <taxon>Spermatophyta</taxon>
        <taxon>Magnoliopsida</taxon>
        <taxon>eudicotyledons</taxon>
        <taxon>Gunneridae</taxon>
        <taxon>Pentapetalae</taxon>
        <taxon>rosids</taxon>
        <taxon>malvids</taxon>
        <taxon>Malvales</taxon>
        <taxon>Malvaceae</taxon>
        <taxon>Helicteroideae</taxon>
        <taxon>Durio</taxon>
    </lineage>
</organism>
<dbReference type="KEGG" id="dzi:111277448"/>
<dbReference type="PROSITE" id="PS51257">
    <property type="entry name" value="PROKAR_LIPOPROTEIN"/>
    <property type="match status" value="1"/>
</dbReference>
<proteinExistence type="predicted"/>
<keyword evidence="2" id="KW-0812">Transmembrane</keyword>
<dbReference type="AlphaFoldDB" id="A0A6P5WU52"/>
<dbReference type="RefSeq" id="XP_022719629.1">
    <property type="nucleotide sequence ID" value="XM_022863894.1"/>
</dbReference>
<dbReference type="OrthoDB" id="1056497at2759"/>
<dbReference type="GeneID" id="111277448"/>
<feature type="compositionally biased region" description="Basic and acidic residues" evidence="1">
    <location>
        <begin position="144"/>
        <end position="179"/>
    </location>
</feature>
<gene>
    <name evidence="4" type="primary">LOC111277448</name>
</gene>
<feature type="transmembrane region" description="Helical" evidence="2">
    <location>
        <begin position="41"/>
        <end position="65"/>
    </location>
</feature>
<protein>
    <submittedName>
        <fullName evidence="4">Uncharacterized protein LOC111277448</fullName>
    </submittedName>
</protein>
<feature type="region of interest" description="Disordered" evidence="1">
    <location>
        <begin position="94"/>
        <end position="120"/>
    </location>
</feature>
<accession>A0A6P5WU52</accession>
<dbReference type="PANTHER" id="PTHR34964:SF14">
    <property type="entry name" value="MEMBRANE LIPOPROTEIN"/>
    <property type="match status" value="1"/>
</dbReference>
<evidence type="ECO:0000313" key="4">
    <source>
        <dbReference type="RefSeq" id="XP_022719629.1"/>
    </source>
</evidence>
<sequence length="188" mass="20648">MQERRQGDDRIYIVTTVFFACIVAGGVFLGLYIFLPEAESALWYPVAGIILVGIPWIFWIGIYLYRCCVHGCCQSNGGNVNRVQSSLTKTQSYASTGPVARSMHSSENDNSPLRSPNGDHRHVHFGEVVVLGTRKYNQNDDGGESQHEDAKGYPETEHEGNENSHDSIASDKDASRKGEAPLIVSAST</sequence>
<evidence type="ECO:0000313" key="3">
    <source>
        <dbReference type="Proteomes" id="UP000515121"/>
    </source>
</evidence>
<evidence type="ECO:0000256" key="2">
    <source>
        <dbReference type="SAM" id="Phobius"/>
    </source>
</evidence>